<keyword evidence="3" id="KW-1185">Reference proteome</keyword>
<reference evidence="2" key="1">
    <citation type="submission" date="2020-11" db="EMBL/GenBank/DDBJ databases">
        <authorList>
            <consortium name="DOE Joint Genome Institute"/>
            <person name="Ahrendt S."/>
            <person name="Riley R."/>
            <person name="Andreopoulos W."/>
            <person name="Labutti K."/>
            <person name="Pangilinan J."/>
            <person name="Ruiz-Duenas F.J."/>
            <person name="Barrasa J.M."/>
            <person name="Sanchez-Garcia M."/>
            <person name="Camarero S."/>
            <person name="Miyauchi S."/>
            <person name="Serrano A."/>
            <person name="Linde D."/>
            <person name="Babiker R."/>
            <person name="Drula E."/>
            <person name="Ayuso-Fernandez I."/>
            <person name="Pacheco R."/>
            <person name="Padilla G."/>
            <person name="Ferreira P."/>
            <person name="Barriuso J."/>
            <person name="Kellner H."/>
            <person name="Castanera R."/>
            <person name="Alfaro M."/>
            <person name="Ramirez L."/>
            <person name="Pisabarro A.G."/>
            <person name="Kuo A."/>
            <person name="Tritt A."/>
            <person name="Lipzen A."/>
            <person name="He G."/>
            <person name="Yan M."/>
            <person name="Ng V."/>
            <person name="Cullen D."/>
            <person name="Martin F."/>
            <person name="Rosso M.-N."/>
            <person name="Henrissat B."/>
            <person name="Hibbett D."/>
            <person name="Martinez A.T."/>
            <person name="Grigoriev I.V."/>
        </authorList>
    </citation>
    <scope>NUCLEOTIDE SEQUENCE</scope>
    <source>
        <strain evidence="2">CIRM-BRFM 674</strain>
    </source>
</reference>
<proteinExistence type="predicted"/>
<dbReference type="EMBL" id="MU155422">
    <property type="protein sequence ID" value="KAF9473706.1"/>
    <property type="molecule type" value="Genomic_DNA"/>
</dbReference>
<organism evidence="2 3">
    <name type="scientific">Pholiota conissans</name>
    <dbReference type="NCBI Taxonomy" id="109636"/>
    <lineage>
        <taxon>Eukaryota</taxon>
        <taxon>Fungi</taxon>
        <taxon>Dikarya</taxon>
        <taxon>Basidiomycota</taxon>
        <taxon>Agaricomycotina</taxon>
        <taxon>Agaricomycetes</taxon>
        <taxon>Agaricomycetidae</taxon>
        <taxon>Agaricales</taxon>
        <taxon>Agaricineae</taxon>
        <taxon>Strophariaceae</taxon>
        <taxon>Pholiota</taxon>
    </lineage>
</organism>
<protein>
    <submittedName>
        <fullName evidence="2">Uncharacterized protein</fullName>
    </submittedName>
</protein>
<dbReference type="AlphaFoldDB" id="A0A9P6CNN6"/>
<evidence type="ECO:0000256" key="1">
    <source>
        <dbReference type="SAM" id="MobiDB-lite"/>
    </source>
</evidence>
<sequence length="167" mass="19250">MARRFEIGRQTKPRHKRWHEGSENHPTFSLIPGRRAPQVSGRMEANSGVNTPAGQRQDVLGVNIFAVEPTTVNDNLCTQEPRLETSRRDTERLRASPTSTVFRPPILRYARRLEDHLPSYQSFQSRFHLFRLRSPFKLTHSSHIAYIVPTSTVRYCGTYLCLLPLHA</sequence>
<gene>
    <name evidence="2" type="ORF">BDN70DRAFT_885621</name>
</gene>
<name>A0A9P6CNN6_9AGAR</name>
<dbReference type="Proteomes" id="UP000807469">
    <property type="component" value="Unassembled WGS sequence"/>
</dbReference>
<comment type="caution">
    <text evidence="2">The sequence shown here is derived from an EMBL/GenBank/DDBJ whole genome shotgun (WGS) entry which is preliminary data.</text>
</comment>
<feature type="region of interest" description="Disordered" evidence="1">
    <location>
        <begin position="1"/>
        <end position="27"/>
    </location>
</feature>
<evidence type="ECO:0000313" key="3">
    <source>
        <dbReference type="Proteomes" id="UP000807469"/>
    </source>
</evidence>
<evidence type="ECO:0000313" key="2">
    <source>
        <dbReference type="EMBL" id="KAF9473706.1"/>
    </source>
</evidence>
<accession>A0A9P6CNN6</accession>